<evidence type="ECO:0000313" key="2">
    <source>
        <dbReference type="EMBL" id="KAJ1357318.1"/>
    </source>
</evidence>
<protein>
    <submittedName>
        <fullName evidence="2">Uncharacterized protein</fullName>
    </submittedName>
</protein>
<evidence type="ECO:0000256" key="1">
    <source>
        <dbReference type="SAM" id="MobiDB-lite"/>
    </source>
</evidence>
<gene>
    <name evidence="2" type="ORF">KIN20_015445</name>
</gene>
<accession>A0AAD5MJJ3</accession>
<proteinExistence type="predicted"/>
<evidence type="ECO:0000313" key="3">
    <source>
        <dbReference type="Proteomes" id="UP001196413"/>
    </source>
</evidence>
<feature type="compositionally biased region" description="Basic and acidic residues" evidence="1">
    <location>
        <begin position="24"/>
        <end position="34"/>
    </location>
</feature>
<feature type="non-terminal residue" evidence="2">
    <location>
        <position position="1"/>
    </location>
</feature>
<feature type="region of interest" description="Disordered" evidence="1">
    <location>
        <begin position="1"/>
        <end position="34"/>
    </location>
</feature>
<name>A0AAD5MJJ3_PARTN</name>
<comment type="caution">
    <text evidence="2">The sequence shown here is derived from an EMBL/GenBank/DDBJ whole genome shotgun (WGS) entry which is preliminary data.</text>
</comment>
<organism evidence="2 3">
    <name type="scientific">Parelaphostrongylus tenuis</name>
    <name type="common">Meningeal worm</name>
    <dbReference type="NCBI Taxonomy" id="148309"/>
    <lineage>
        <taxon>Eukaryota</taxon>
        <taxon>Metazoa</taxon>
        <taxon>Ecdysozoa</taxon>
        <taxon>Nematoda</taxon>
        <taxon>Chromadorea</taxon>
        <taxon>Rhabditida</taxon>
        <taxon>Rhabditina</taxon>
        <taxon>Rhabditomorpha</taxon>
        <taxon>Strongyloidea</taxon>
        <taxon>Metastrongylidae</taxon>
        <taxon>Parelaphostrongylus</taxon>
    </lineage>
</organism>
<dbReference type="Proteomes" id="UP001196413">
    <property type="component" value="Unassembled WGS sequence"/>
</dbReference>
<reference evidence="2" key="1">
    <citation type="submission" date="2021-06" db="EMBL/GenBank/DDBJ databases">
        <title>Parelaphostrongylus tenuis whole genome reference sequence.</title>
        <authorList>
            <person name="Garwood T.J."/>
            <person name="Larsen P.A."/>
            <person name="Fountain-Jones N.M."/>
            <person name="Garbe J.R."/>
            <person name="Macchietto M.G."/>
            <person name="Kania S.A."/>
            <person name="Gerhold R.W."/>
            <person name="Richards J.E."/>
            <person name="Wolf T.M."/>
        </authorList>
    </citation>
    <scope>NUCLEOTIDE SEQUENCE</scope>
    <source>
        <strain evidence="2">MNPRO001-30</strain>
        <tissue evidence="2">Meninges</tissue>
    </source>
</reference>
<sequence length="70" mass="7850">RRGSPPPSTAQATARRRPPINGGRQRDIYRVREESCSDEKKEQIKLLDSVGSCGALRFHQLPTSENIISM</sequence>
<keyword evidence="3" id="KW-1185">Reference proteome</keyword>
<dbReference type="EMBL" id="JAHQIW010003099">
    <property type="protein sequence ID" value="KAJ1357318.1"/>
    <property type="molecule type" value="Genomic_DNA"/>
</dbReference>
<dbReference type="AlphaFoldDB" id="A0AAD5MJJ3"/>